<evidence type="ECO:0000313" key="2">
    <source>
        <dbReference type="Proteomes" id="UP000195569"/>
    </source>
</evidence>
<dbReference type="Proteomes" id="UP000195569">
    <property type="component" value="Unassembled WGS sequence"/>
</dbReference>
<comment type="caution">
    <text evidence="1">The sequence shown here is derived from an EMBL/GenBank/DDBJ whole genome shotgun (WGS) entry which is preliminary data.</text>
</comment>
<evidence type="ECO:0008006" key="3">
    <source>
        <dbReference type="Google" id="ProtNLM"/>
    </source>
</evidence>
<keyword evidence="2" id="KW-1185">Reference proteome</keyword>
<protein>
    <recommendedName>
        <fullName evidence="3">DUF1643 domain-containing protein</fullName>
    </recommendedName>
</protein>
<dbReference type="EMBL" id="CYGY02000049">
    <property type="protein sequence ID" value="SIT45984.1"/>
    <property type="molecule type" value="Genomic_DNA"/>
</dbReference>
<dbReference type="AlphaFoldDB" id="A0A1N7SF66"/>
<accession>A0A1N7SF66</accession>
<organism evidence="1 2">
    <name type="scientific">Paraburkholderia piptadeniae</name>
    <dbReference type="NCBI Taxonomy" id="1701573"/>
    <lineage>
        <taxon>Bacteria</taxon>
        <taxon>Pseudomonadati</taxon>
        <taxon>Pseudomonadota</taxon>
        <taxon>Betaproteobacteria</taxon>
        <taxon>Burkholderiales</taxon>
        <taxon>Burkholderiaceae</taxon>
        <taxon>Paraburkholderia</taxon>
    </lineage>
</organism>
<name>A0A1N7SF66_9BURK</name>
<dbReference type="OrthoDB" id="9807577at2"/>
<evidence type="ECO:0000313" key="1">
    <source>
        <dbReference type="EMBL" id="SIT45984.1"/>
    </source>
</evidence>
<dbReference type="RefSeq" id="WP_087736884.1">
    <property type="nucleotide sequence ID" value="NZ_CYGY02000049.1"/>
</dbReference>
<reference evidence="1" key="1">
    <citation type="submission" date="2016-12" db="EMBL/GenBank/DDBJ databases">
        <authorList>
            <person name="Moulin L."/>
        </authorList>
    </citation>
    <scope>NUCLEOTIDE SEQUENCE [LARGE SCALE GENOMIC DNA]</scope>
    <source>
        <strain evidence="1">STM 7183</strain>
    </source>
</reference>
<gene>
    <name evidence="1" type="ORF">BN2476_490091</name>
</gene>
<proteinExistence type="predicted"/>
<sequence length="182" mass="20244">MSAIISPCGQYRYLLKRHAESMSPTKSAALFVMLNPSTADATLDDPTIRRCRCFAKLWDCNGLAVANLYALRSTDPAALWSHPDPVGPDNDDYLRNFARECGDVVCAWGSNAKPERAAHVASILTDAGARLWCLGTTSDGSPRHPLYVRSDQRLVEWCPVEASRQRGDRARVHTHDLQESRF</sequence>
<dbReference type="Pfam" id="PF07799">
    <property type="entry name" value="DUF1643"/>
    <property type="match status" value="1"/>
</dbReference>
<dbReference type="InterPro" id="IPR012441">
    <property type="entry name" value="DUF1643"/>
</dbReference>